<gene>
    <name evidence="3" type="ORF">ACFO4O_03280</name>
</gene>
<dbReference type="RefSeq" id="WP_382405928.1">
    <property type="nucleotide sequence ID" value="NZ_JBHSGU010000002.1"/>
</dbReference>
<organism evidence="3 4">
    <name type="scientific">Glaciecola siphonariae</name>
    <dbReference type="NCBI Taxonomy" id="521012"/>
    <lineage>
        <taxon>Bacteria</taxon>
        <taxon>Pseudomonadati</taxon>
        <taxon>Pseudomonadota</taxon>
        <taxon>Gammaproteobacteria</taxon>
        <taxon>Alteromonadales</taxon>
        <taxon>Alteromonadaceae</taxon>
        <taxon>Glaciecola</taxon>
    </lineage>
</organism>
<feature type="chain" id="PRO_5046517254" evidence="2">
    <location>
        <begin position="29"/>
        <end position="483"/>
    </location>
</feature>
<dbReference type="InterPro" id="IPR049804">
    <property type="entry name" value="Choice_anch_L"/>
</dbReference>
<proteinExistence type="predicted"/>
<evidence type="ECO:0000256" key="1">
    <source>
        <dbReference type="SAM" id="Phobius"/>
    </source>
</evidence>
<dbReference type="EMBL" id="JBHSGU010000002">
    <property type="protein sequence ID" value="MFC4699177.1"/>
    <property type="molecule type" value="Genomic_DNA"/>
</dbReference>
<protein>
    <submittedName>
        <fullName evidence="3">Choice-of-anchor L domain-containing protein</fullName>
    </submittedName>
</protein>
<name>A0ABV9LRT2_9ALTE</name>
<feature type="transmembrane region" description="Helical" evidence="1">
    <location>
        <begin position="459"/>
        <end position="478"/>
    </location>
</feature>
<evidence type="ECO:0000313" key="4">
    <source>
        <dbReference type="Proteomes" id="UP001595897"/>
    </source>
</evidence>
<feature type="signal peptide" evidence="2">
    <location>
        <begin position="1"/>
        <end position="28"/>
    </location>
</feature>
<dbReference type="Proteomes" id="UP001595897">
    <property type="component" value="Unassembled WGS sequence"/>
</dbReference>
<evidence type="ECO:0000256" key="2">
    <source>
        <dbReference type="SAM" id="SignalP"/>
    </source>
</evidence>
<reference evidence="4" key="1">
    <citation type="journal article" date="2019" name="Int. J. Syst. Evol. Microbiol.">
        <title>The Global Catalogue of Microorganisms (GCM) 10K type strain sequencing project: providing services to taxonomists for standard genome sequencing and annotation.</title>
        <authorList>
            <consortium name="The Broad Institute Genomics Platform"/>
            <consortium name="The Broad Institute Genome Sequencing Center for Infectious Disease"/>
            <person name="Wu L."/>
            <person name="Ma J."/>
        </authorList>
    </citation>
    <scope>NUCLEOTIDE SEQUENCE [LARGE SCALE GENOMIC DNA]</scope>
    <source>
        <strain evidence="4">KACC 12507</strain>
    </source>
</reference>
<accession>A0ABV9LRT2</accession>
<keyword evidence="1" id="KW-0812">Transmembrane</keyword>
<keyword evidence="1" id="KW-1133">Transmembrane helix</keyword>
<comment type="caution">
    <text evidence="3">The sequence shown here is derived from an EMBL/GenBank/DDBJ whole genome shotgun (WGS) entry which is preliminary data.</text>
</comment>
<keyword evidence="1" id="KW-0472">Membrane</keyword>
<keyword evidence="4" id="KW-1185">Reference proteome</keyword>
<evidence type="ECO:0000313" key="3">
    <source>
        <dbReference type="EMBL" id="MFC4699177.1"/>
    </source>
</evidence>
<sequence length="483" mass="49936">MLIANKFSRLTFLSAAISTALVVSTANAIEIVTSEDPAVLANSLIIPDSGVTVTSSALSFGVVGEGGGPIIPEFEGLDGVLTSLDDGPLETGPFEDGPTPNETIESQAGVFTNNTGTYGLPSQGGLVFSTGDVNDYGDGENTANGNSTSFGNIATGGQNDILSSITGQSEHFDPVVLDLTFDVSEDVSVISFIAAFGSEEFPNFVNSGFIDGFGMFLNGVNVAGALPTGGVAGDPLLPININHPDFAAIEGTELNGVIAPNGVPLVRFDVPVEPGSTGNTFQLILADAGDSAYDSTIYLSSFGNFDSESGNSEFTPILPDPSNPTNEDGAFVFVLPEVDAGQTIWIDPDIATGYTYAVEDGGLFASVTAPSPLSVNDTNGYTLSFMENGVMQMVDLAAGGTYLFGTPVDMFTISGIDVDLMLNPNDPTVFVTGVSFAEAGTYTVTQLPITTFVPDSTEVSAPGTLALISLSLFGLMVFRKKRA</sequence>
<keyword evidence="2" id="KW-0732">Signal</keyword>
<dbReference type="NCBIfam" id="NF038133">
    <property type="entry name" value="choice_anch_L"/>
    <property type="match status" value="1"/>
</dbReference>